<reference evidence="2" key="1">
    <citation type="submission" date="2020-12" db="EMBL/GenBank/DDBJ databases">
        <title>M. sibirica DSM 26468T genome.</title>
        <authorList>
            <person name="Thieme N."/>
            <person name="Rettenmaier R."/>
            <person name="Zverlov V."/>
            <person name="Liebl W."/>
        </authorList>
    </citation>
    <scope>NUCLEOTIDE SEQUENCE</scope>
    <source>
        <strain evidence="2">DSM 26468</strain>
    </source>
</reference>
<evidence type="ECO:0000256" key="1">
    <source>
        <dbReference type="SAM" id="Coils"/>
    </source>
</evidence>
<organism evidence="2 3">
    <name type="scientific">Mobilitalea sibirica</name>
    <dbReference type="NCBI Taxonomy" id="1462919"/>
    <lineage>
        <taxon>Bacteria</taxon>
        <taxon>Bacillati</taxon>
        <taxon>Bacillota</taxon>
        <taxon>Clostridia</taxon>
        <taxon>Lachnospirales</taxon>
        <taxon>Lachnospiraceae</taxon>
        <taxon>Mobilitalea</taxon>
    </lineage>
</organism>
<dbReference type="Gene3D" id="1.25.40.10">
    <property type="entry name" value="Tetratricopeptide repeat domain"/>
    <property type="match status" value="1"/>
</dbReference>
<comment type="caution">
    <text evidence="2">The sequence shown here is derived from an EMBL/GenBank/DDBJ whole genome shotgun (WGS) entry which is preliminary data.</text>
</comment>
<dbReference type="SUPFAM" id="SSF48452">
    <property type="entry name" value="TPR-like"/>
    <property type="match status" value="1"/>
</dbReference>
<accession>A0A8J7HD12</accession>
<evidence type="ECO:0000313" key="3">
    <source>
        <dbReference type="Proteomes" id="UP000623269"/>
    </source>
</evidence>
<keyword evidence="1" id="KW-0175">Coiled coil</keyword>
<dbReference type="AlphaFoldDB" id="A0A8J7HD12"/>
<feature type="coiled-coil region" evidence="1">
    <location>
        <begin position="210"/>
        <end position="237"/>
    </location>
</feature>
<dbReference type="Proteomes" id="UP000623269">
    <property type="component" value="Unassembled WGS sequence"/>
</dbReference>
<evidence type="ECO:0000313" key="2">
    <source>
        <dbReference type="EMBL" id="MBH1941512.1"/>
    </source>
</evidence>
<proteinExistence type="predicted"/>
<protein>
    <recommendedName>
        <fullName evidence="4">Tetratricopeptide repeat protein</fullName>
    </recommendedName>
</protein>
<dbReference type="RefSeq" id="WP_197661732.1">
    <property type="nucleotide sequence ID" value="NZ_JAEAGR010000012.1"/>
</dbReference>
<dbReference type="InterPro" id="IPR011990">
    <property type="entry name" value="TPR-like_helical_dom_sf"/>
</dbReference>
<keyword evidence="3" id="KW-1185">Reference proteome</keyword>
<sequence>MGKMILCSGLRTTRPYVFTTTGIRIYSIEELCYYIWKQIYFIDKDMFSEALIDWIGAELNLTHRAEKLRVLRENNADLKTLVTAILCSADYYSEYEIKSILKMVDEIADMPLVKRNFIRANSYLKNQQYIEAAGEYERILNSDEVIGLTPEEYGDILHNLAVAIIHSKGSKEAIDIFREAYERNNREKTLLHYLYSIRLSNNIDLFCKKCEEYQISNDVKEELLKKMDREIEEANESDMMDEIKHLKNLRIAGKIHEFHQKAEGILERWMSLVRNS</sequence>
<name>A0A8J7HD12_9FIRM</name>
<dbReference type="EMBL" id="JAEAGR010000012">
    <property type="protein sequence ID" value="MBH1941512.1"/>
    <property type="molecule type" value="Genomic_DNA"/>
</dbReference>
<gene>
    <name evidence="2" type="ORF">I5677_11465</name>
</gene>
<evidence type="ECO:0008006" key="4">
    <source>
        <dbReference type="Google" id="ProtNLM"/>
    </source>
</evidence>